<gene>
    <name evidence="5" type="ORF">BSL78_12639</name>
</gene>
<evidence type="ECO:0000256" key="3">
    <source>
        <dbReference type="ARBA" id="ARBA00022448"/>
    </source>
</evidence>
<keyword evidence="6" id="KW-1185">Reference proteome</keyword>
<comment type="subcellular location">
    <subcellularLocation>
        <location evidence="1">Nucleus</location>
    </subcellularLocation>
</comment>
<evidence type="ECO:0000256" key="1">
    <source>
        <dbReference type="ARBA" id="ARBA00004123"/>
    </source>
</evidence>
<dbReference type="AlphaFoldDB" id="A0A2G8KR80"/>
<dbReference type="Pfam" id="PF11894">
    <property type="entry name" value="Nup192"/>
    <property type="match status" value="1"/>
</dbReference>
<dbReference type="GO" id="GO:0017056">
    <property type="term" value="F:structural constituent of nuclear pore"/>
    <property type="evidence" value="ECO:0007669"/>
    <property type="project" value="TreeGrafter"/>
</dbReference>
<evidence type="ECO:0000313" key="6">
    <source>
        <dbReference type="Proteomes" id="UP000230750"/>
    </source>
</evidence>
<name>A0A2G8KR80_STIJA</name>
<evidence type="ECO:0000256" key="2">
    <source>
        <dbReference type="ARBA" id="ARBA00005892"/>
    </source>
</evidence>
<dbReference type="PANTHER" id="PTHR31344:SF0">
    <property type="entry name" value="NUCLEAR PORE COMPLEX PROTEIN NUP205"/>
    <property type="match status" value="1"/>
</dbReference>
<organism evidence="5 6">
    <name type="scientific">Stichopus japonicus</name>
    <name type="common">Sea cucumber</name>
    <dbReference type="NCBI Taxonomy" id="307972"/>
    <lineage>
        <taxon>Eukaryota</taxon>
        <taxon>Metazoa</taxon>
        <taxon>Echinodermata</taxon>
        <taxon>Eleutherozoa</taxon>
        <taxon>Echinozoa</taxon>
        <taxon>Holothuroidea</taxon>
        <taxon>Aspidochirotacea</taxon>
        <taxon>Aspidochirotida</taxon>
        <taxon>Stichopodidae</taxon>
        <taxon>Apostichopus</taxon>
    </lineage>
</organism>
<keyword evidence="3" id="KW-0813">Transport</keyword>
<protein>
    <submittedName>
        <fullName evidence="5">Putative nuclear pore complex protein</fullName>
    </submittedName>
</protein>
<dbReference type="PANTHER" id="PTHR31344">
    <property type="entry name" value="NUCLEAR PORE COMPLEX PROTEIN NUP205"/>
    <property type="match status" value="1"/>
</dbReference>
<proteinExistence type="inferred from homology"/>
<evidence type="ECO:0000313" key="5">
    <source>
        <dbReference type="EMBL" id="PIK50509.1"/>
    </source>
</evidence>
<dbReference type="Proteomes" id="UP000230750">
    <property type="component" value="Unassembled WGS sequence"/>
</dbReference>
<comment type="caution">
    <text evidence="5">The sequence shown here is derived from an EMBL/GenBank/DDBJ whole genome shotgun (WGS) entry which is preliminary data.</text>
</comment>
<accession>A0A2G8KR80</accession>
<dbReference type="EMBL" id="MRZV01000418">
    <property type="protein sequence ID" value="PIK50509.1"/>
    <property type="molecule type" value="Genomic_DNA"/>
</dbReference>
<dbReference type="STRING" id="307972.A0A2G8KR80"/>
<sequence>MAGDLLPPSLYVPYLEMLRGLSNGKQSASCCFNLLKMNGTGGGGGGSVRSVSWDHFFGSFNRYFSSLRQDMRPESPFQDPNRTPTGYNKGITPQELDGLIAVLKLTQTVASWSEEARIQLYENQSWLPTILLFGLLTCSVPLQLKAECLKTLAVFAKSPEVVMSLWQALETSQVRHDFGDSIWLANCDGRSLRSEKLHRKSVERNTVGPTLSSSYSVSVT</sequence>
<dbReference type="GO" id="GO:0044611">
    <property type="term" value="C:nuclear pore inner ring"/>
    <property type="evidence" value="ECO:0007669"/>
    <property type="project" value="TreeGrafter"/>
</dbReference>
<comment type="similarity">
    <text evidence="2">Belongs to the NUP186/NUP192/NUP205 family.</text>
</comment>
<keyword evidence="4" id="KW-0539">Nucleus</keyword>
<reference evidence="5 6" key="1">
    <citation type="journal article" date="2017" name="PLoS Biol.">
        <title>The sea cucumber genome provides insights into morphological evolution and visceral regeneration.</title>
        <authorList>
            <person name="Zhang X."/>
            <person name="Sun L."/>
            <person name="Yuan J."/>
            <person name="Sun Y."/>
            <person name="Gao Y."/>
            <person name="Zhang L."/>
            <person name="Li S."/>
            <person name="Dai H."/>
            <person name="Hamel J.F."/>
            <person name="Liu C."/>
            <person name="Yu Y."/>
            <person name="Liu S."/>
            <person name="Lin W."/>
            <person name="Guo K."/>
            <person name="Jin S."/>
            <person name="Xu P."/>
            <person name="Storey K.B."/>
            <person name="Huan P."/>
            <person name="Zhang T."/>
            <person name="Zhou Y."/>
            <person name="Zhang J."/>
            <person name="Lin C."/>
            <person name="Li X."/>
            <person name="Xing L."/>
            <person name="Huo D."/>
            <person name="Sun M."/>
            <person name="Wang L."/>
            <person name="Mercier A."/>
            <person name="Li F."/>
            <person name="Yang H."/>
            <person name="Xiang J."/>
        </authorList>
    </citation>
    <scope>NUCLEOTIDE SEQUENCE [LARGE SCALE GENOMIC DNA]</scope>
    <source>
        <strain evidence="5">Shaxun</strain>
        <tissue evidence="5">Muscle</tissue>
    </source>
</reference>
<dbReference type="InterPro" id="IPR021827">
    <property type="entry name" value="Nup186/Nup192/Nup205"/>
</dbReference>
<dbReference type="OrthoDB" id="2019644at2759"/>
<evidence type="ECO:0000256" key="4">
    <source>
        <dbReference type="ARBA" id="ARBA00023242"/>
    </source>
</evidence>
<dbReference type="GO" id="GO:0006999">
    <property type="term" value="P:nuclear pore organization"/>
    <property type="evidence" value="ECO:0007669"/>
    <property type="project" value="TreeGrafter"/>
</dbReference>